<dbReference type="CDD" id="cd02869">
    <property type="entry name" value="PseudoU_synth_RluA_like"/>
    <property type="match status" value="1"/>
</dbReference>
<dbReference type="GO" id="GO:0009982">
    <property type="term" value="F:pseudouridine synthase activity"/>
    <property type="evidence" value="ECO:0007669"/>
    <property type="project" value="InterPro"/>
</dbReference>
<dbReference type="InterPro" id="IPR050188">
    <property type="entry name" value="RluA_PseudoU_synthase"/>
</dbReference>
<evidence type="ECO:0000313" key="8">
    <source>
        <dbReference type="Proteomes" id="UP000503088"/>
    </source>
</evidence>
<gene>
    <name evidence="7" type="ORF">GXN76_02755</name>
</gene>
<dbReference type="PROSITE" id="PS01129">
    <property type="entry name" value="PSI_RLU"/>
    <property type="match status" value="1"/>
</dbReference>
<dbReference type="RefSeq" id="WP_173220288.1">
    <property type="nucleotide sequence ID" value="NZ_CP048104.1"/>
</dbReference>
<dbReference type="InterPro" id="IPR006225">
    <property type="entry name" value="PsdUridine_synth_RluC/D"/>
</dbReference>
<reference evidence="7 8" key="1">
    <citation type="submission" date="2020-01" db="EMBL/GenBank/DDBJ databases">
        <authorList>
            <person name="Gulvik C.A."/>
            <person name="Batra D.G."/>
        </authorList>
    </citation>
    <scope>NUCLEOTIDE SEQUENCE [LARGE SCALE GENOMIC DNA]</scope>
    <source>
        <strain evidence="7 8">W9323</strain>
    </source>
</reference>
<dbReference type="InterPro" id="IPR006145">
    <property type="entry name" value="PsdUridine_synth_RsuA/RluA"/>
</dbReference>
<comment type="function">
    <text evidence="5">Responsible for synthesis of pseudouridine from uracil.</text>
</comment>
<dbReference type="InterPro" id="IPR020103">
    <property type="entry name" value="PsdUridine_synth_cat_dom_sf"/>
</dbReference>
<dbReference type="PANTHER" id="PTHR21600">
    <property type="entry name" value="MITOCHONDRIAL RNA PSEUDOURIDINE SYNTHASE"/>
    <property type="match status" value="1"/>
</dbReference>
<dbReference type="AlphaFoldDB" id="A0A7D4C4Y2"/>
<evidence type="ECO:0000256" key="3">
    <source>
        <dbReference type="PIRSR" id="PIRSR606225-1"/>
    </source>
</evidence>
<keyword evidence="4" id="KW-0694">RNA-binding</keyword>
<evidence type="ECO:0000256" key="4">
    <source>
        <dbReference type="PROSITE-ProRule" id="PRU00182"/>
    </source>
</evidence>
<evidence type="ECO:0000256" key="5">
    <source>
        <dbReference type="RuleBase" id="RU362028"/>
    </source>
</evidence>
<dbReference type="GO" id="GO:0000455">
    <property type="term" value="P:enzyme-directed rRNA pseudouridine synthesis"/>
    <property type="evidence" value="ECO:0007669"/>
    <property type="project" value="TreeGrafter"/>
</dbReference>
<dbReference type="NCBIfam" id="TIGR00005">
    <property type="entry name" value="rluA_subfam"/>
    <property type="match status" value="1"/>
</dbReference>
<dbReference type="EMBL" id="CP048104">
    <property type="protein sequence ID" value="QKG83496.1"/>
    <property type="molecule type" value="Genomic_DNA"/>
</dbReference>
<keyword evidence="8" id="KW-1185">Reference proteome</keyword>
<evidence type="ECO:0000256" key="1">
    <source>
        <dbReference type="ARBA" id="ARBA00000073"/>
    </source>
</evidence>
<dbReference type="Gene3D" id="3.30.2350.10">
    <property type="entry name" value="Pseudouridine synthase"/>
    <property type="match status" value="1"/>
</dbReference>
<evidence type="ECO:0000256" key="2">
    <source>
        <dbReference type="ARBA" id="ARBA00010876"/>
    </source>
</evidence>
<dbReference type="GO" id="GO:0003723">
    <property type="term" value="F:RNA binding"/>
    <property type="evidence" value="ECO:0007669"/>
    <property type="project" value="UniProtKB-KW"/>
</dbReference>
<dbReference type="Pfam" id="PF00849">
    <property type="entry name" value="PseudoU_synth_2"/>
    <property type="match status" value="1"/>
</dbReference>
<evidence type="ECO:0000313" key="7">
    <source>
        <dbReference type="EMBL" id="QKG83496.1"/>
    </source>
</evidence>
<dbReference type="EC" id="5.4.99.-" evidence="5"/>
<organism evidence="7 8">
    <name type="scientific">Kroppenstedtia pulmonis</name>
    <dbReference type="NCBI Taxonomy" id="1380685"/>
    <lineage>
        <taxon>Bacteria</taxon>
        <taxon>Bacillati</taxon>
        <taxon>Bacillota</taxon>
        <taxon>Bacilli</taxon>
        <taxon>Bacillales</taxon>
        <taxon>Thermoactinomycetaceae</taxon>
        <taxon>Kroppenstedtia</taxon>
    </lineage>
</organism>
<dbReference type="Proteomes" id="UP000503088">
    <property type="component" value="Chromosome"/>
</dbReference>
<feature type="domain" description="Pseudouridine synthase RsuA/RluA-like" evidence="6">
    <location>
        <begin position="86"/>
        <end position="236"/>
    </location>
</feature>
<dbReference type="PROSITE" id="PS50889">
    <property type="entry name" value="S4"/>
    <property type="match status" value="1"/>
</dbReference>
<dbReference type="KEGG" id="kpul:GXN76_02755"/>
<dbReference type="PANTHER" id="PTHR21600:SF35">
    <property type="entry name" value="PSEUDOURIDINE SYNTHASE"/>
    <property type="match status" value="1"/>
</dbReference>
<sequence length="294" mass="33903">MKWEYRIQDSDDGKKVRQVLRNRFRFSRRMFRRLKLEKGIRLNGDPVYLDSLVQAGDCISILIPEDQGEGVKAEPIPIQVVDEDEDMILLEKQPGIVVHPTKGHPHGTLANGLAHYWMERGEFRLIRPVTRLDKDTTGLILFAKHAHAHAFLSVQMERKRYEREYLALVQGEMKSSEGKVDAPIARCDHHPNKRQVSIEGARAVTHYHVEERYLNATLLRLRLETGRTHQIRVHLAYLGYPIMGDALYGGDSSFISRQALHATTLRLVHPRDGSLRMWHSPLPSDMMKLIQQLK</sequence>
<evidence type="ECO:0000259" key="6">
    <source>
        <dbReference type="Pfam" id="PF00849"/>
    </source>
</evidence>
<accession>A0A7D4C4Y2</accession>
<keyword evidence="5" id="KW-0413">Isomerase</keyword>
<dbReference type="InterPro" id="IPR006224">
    <property type="entry name" value="PsdUridine_synth_RluA-like_CS"/>
</dbReference>
<feature type="active site" evidence="3">
    <location>
        <position position="133"/>
    </location>
</feature>
<comment type="similarity">
    <text evidence="2 5">Belongs to the pseudouridine synthase RluA family.</text>
</comment>
<comment type="catalytic activity">
    <reaction evidence="1 5">
        <text>a uridine in RNA = a pseudouridine in RNA</text>
        <dbReference type="Rhea" id="RHEA:48348"/>
        <dbReference type="Rhea" id="RHEA-COMP:12068"/>
        <dbReference type="Rhea" id="RHEA-COMP:12069"/>
        <dbReference type="ChEBI" id="CHEBI:65314"/>
        <dbReference type="ChEBI" id="CHEBI:65315"/>
    </reaction>
</comment>
<protein>
    <recommendedName>
        <fullName evidence="5">Pseudouridine synthase</fullName>
        <ecNumber evidence="5">5.4.99.-</ecNumber>
    </recommendedName>
</protein>
<dbReference type="GO" id="GO:0140098">
    <property type="term" value="F:catalytic activity, acting on RNA"/>
    <property type="evidence" value="ECO:0007669"/>
    <property type="project" value="UniProtKB-ARBA"/>
</dbReference>
<dbReference type="SUPFAM" id="SSF55120">
    <property type="entry name" value="Pseudouridine synthase"/>
    <property type="match status" value="1"/>
</dbReference>
<name>A0A7D4C4Y2_9BACL</name>
<proteinExistence type="inferred from homology"/>